<dbReference type="EMBL" id="SMKR01000097">
    <property type="protein sequence ID" value="TDD20890.1"/>
    <property type="molecule type" value="Genomic_DNA"/>
</dbReference>
<evidence type="ECO:0000256" key="1">
    <source>
        <dbReference type="SAM" id="MobiDB-lite"/>
    </source>
</evidence>
<dbReference type="AlphaFoldDB" id="A0A4R4WTE8"/>
<comment type="caution">
    <text evidence="2">The sequence shown here is derived from an EMBL/GenBank/DDBJ whole genome shotgun (WGS) entry which is preliminary data.</text>
</comment>
<sequence>MIRLEMTSPAQLIPGSPPPSPLTLEEVTADAAPLIRTLYHQIWAPLGPSGRTAWTTAEWTAELSLPGIHTHLAVIDNLPAGFTELSVEPTGDVGIVVFGLLPEHQSKGFGGAFLTLTTQLAWTLNSPTT</sequence>
<evidence type="ECO:0000313" key="3">
    <source>
        <dbReference type="Proteomes" id="UP000295172"/>
    </source>
</evidence>
<dbReference type="Gene3D" id="3.40.630.30">
    <property type="match status" value="1"/>
</dbReference>
<dbReference type="Proteomes" id="UP000295172">
    <property type="component" value="Unassembled WGS sequence"/>
</dbReference>
<proteinExistence type="predicted"/>
<evidence type="ECO:0000313" key="2">
    <source>
        <dbReference type="EMBL" id="TDD20890.1"/>
    </source>
</evidence>
<reference evidence="2 3" key="1">
    <citation type="submission" date="2019-02" db="EMBL/GenBank/DDBJ databases">
        <title>Draft genome sequences of novel Actinobacteria.</title>
        <authorList>
            <person name="Sahin N."/>
            <person name="Ay H."/>
            <person name="Saygin H."/>
        </authorList>
    </citation>
    <scope>NUCLEOTIDE SEQUENCE [LARGE SCALE GENOMIC DNA]</scope>
    <source>
        <strain evidence="2 3">16K104</strain>
    </source>
</reference>
<dbReference type="SUPFAM" id="SSF55729">
    <property type="entry name" value="Acyl-CoA N-acyltransferases (Nat)"/>
    <property type="match status" value="1"/>
</dbReference>
<dbReference type="RefSeq" id="WP_132322950.1">
    <property type="nucleotide sequence ID" value="NZ_SMKR01000097.1"/>
</dbReference>
<dbReference type="InterPro" id="IPR016181">
    <property type="entry name" value="Acyl_CoA_acyltransferase"/>
</dbReference>
<dbReference type="OrthoDB" id="275336at2"/>
<evidence type="ECO:0008006" key="4">
    <source>
        <dbReference type="Google" id="ProtNLM"/>
    </source>
</evidence>
<protein>
    <recommendedName>
        <fullName evidence="4">GNAT family N-acetyltransferase</fullName>
    </recommendedName>
</protein>
<feature type="non-terminal residue" evidence="2">
    <location>
        <position position="129"/>
    </location>
</feature>
<accession>A0A4R4WTE8</accession>
<name>A0A4R4WTE8_9ACTN</name>
<keyword evidence="3" id="KW-1185">Reference proteome</keyword>
<gene>
    <name evidence="2" type="ORF">E1218_21590</name>
</gene>
<organism evidence="2 3">
    <name type="scientific">Kribbella turkmenica</name>
    <dbReference type="NCBI Taxonomy" id="2530375"/>
    <lineage>
        <taxon>Bacteria</taxon>
        <taxon>Bacillati</taxon>
        <taxon>Actinomycetota</taxon>
        <taxon>Actinomycetes</taxon>
        <taxon>Propionibacteriales</taxon>
        <taxon>Kribbellaceae</taxon>
        <taxon>Kribbella</taxon>
    </lineage>
</organism>
<feature type="region of interest" description="Disordered" evidence="1">
    <location>
        <begin position="1"/>
        <end position="20"/>
    </location>
</feature>